<accession>A0A2V4BUI6</accession>
<evidence type="ECO:0000313" key="1">
    <source>
        <dbReference type="EMBL" id="PXY41523.1"/>
    </source>
</evidence>
<keyword evidence="2" id="KW-1185">Reference proteome</keyword>
<proteinExistence type="predicted"/>
<protein>
    <submittedName>
        <fullName evidence="1">Uncharacterized protein</fullName>
    </submittedName>
</protein>
<organism evidence="1 2">
    <name type="scientific">Flavobacterium cheongpyeongense</name>
    <dbReference type="NCBI Taxonomy" id="2212651"/>
    <lineage>
        <taxon>Bacteria</taxon>
        <taxon>Pseudomonadati</taxon>
        <taxon>Bacteroidota</taxon>
        <taxon>Flavobacteriia</taxon>
        <taxon>Flavobacteriales</taxon>
        <taxon>Flavobacteriaceae</taxon>
        <taxon>Flavobacterium</taxon>
    </lineage>
</organism>
<dbReference type="Proteomes" id="UP000247903">
    <property type="component" value="Unassembled WGS sequence"/>
</dbReference>
<comment type="caution">
    <text evidence="1">The sequence shown here is derived from an EMBL/GenBank/DDBJ whole genome shotgun (WGS) entry which is preliminary data.</text>
</comment>
<dbReference type="EMBL" id="QJHK01000004">
    <property type="protein sequence ID" value="PXY41523.1"/>
    <property type="molecule type" value="Genomic_DNA"/>
</dbReference>
<dbReference type="AlphaFoldDB" id="A0A2V4BUI6"/>
<reference evidence="1 2" key="1">
    <citation type="submission" date="2018-05" db="EMBL/GenBank/DDBJ databases">
        <title>Flavobacterium sp. strain IMCC34759, incomplete genome.</title>
        <authorList>
            <person name="Joung Y."/>
            <person name="Cho J."/>
        </authorList>
    </citation>
    <scope>NUCLEOTIDE SEQUENCE [LARGE SCALE GENOMIC DNA]</scope>
    <source>
        <strain evidence="1 2">IMCC34759</strain>
    </source>
</reference>
<sequence>MKKSSQICETKEKQNEFNRQKYVLYDVGNFRRVRYCLVLNLKITIRPLHCGGFFLNTIKAFKIVKVKVAGYFYRNRNY</sequence>
<evidence type="ECO:0000313" key="2">
    <source>
        <dbReference type="Proteomes" id="UP000247903"/>
    </source>
</evidence>
<gene>
    <name evidence="1" type="ORF">DMB65_06095</name>
</gene>
<name>A0A2V4BUI6_9FLAO</name>